<dbReference type="Proteomes" id="UP000193642">
    <property type="component" value="Unassembled WGS sequence"/>
</dbReference>
<comment type="caution">
    <text evidence="6">The sequence shown here is derived from an EMBL/GenBank/DDBJ whole genome shotgun (WGS) entry which is preliminary data.</text>
</comment>
<accession>A0A1Y1ZZL2</accession>
<dbReference type="GO" id="GO:0008270">
    <property type="term" value="F:zinc ion binding"/>
    <property type="evidence" value="ECO:0007669"/>
    <property type="project" value="UniProtKB-KW"/>
</dbReference>
<dbReference type="Pfam" id="PF01753">
    <property type="entry name" value="zf-MYND"/>
    <property type="match status" value="1"/>
</dbReference>
<keyword evidence="1" id="KW-0479">Metal-binding</keyword>
<keyword evidence="7" id="KW-1185">Reference proteome</keyword>
<dbReference type="OrthoDB" id="2093879at2759"/>
<name>A0A1Y1ZZL2_9FUNG</name>
<gene>
    <name evidence="6" type="ORF">BCR33DRAFT_338975</name>
</gene>
<organism evidence="6 7">
    <name type="scientific">Rhizoclosmatium globosum</name>
    <dbReference type="NCBI Taxonomy" id="329046"/>
    <lineage>
        <taxon>Eukaryota</taxon>
        <taxon>Fungi</taxon>
        <taxon>Fungi incertae sedis</taxon>
        <taxon>Chytridiomycota</taxon>
        <taxon>Chytridiomycota incertae sedis</taxon>
        <taxon>Chytridiomycetes</taxon>
        <taxon>Chytridiales</taxon>
        <taxon>Chytriomycetaceae</taxon>
        <taxon>Rhizoclosmatium</taxon>
    </lineage>
</organism>
<dbReference type="PROSITE" id="PS50865">
    <property type="entry name" value="ZF_MYND_2"/>
    <property type="match status" value="1"/>
</dbReference>
<dbReference type="InterPro" id="IPR002893">
    <property type="entry name" value="Znf_MYND"/>
</dbReference>
<evidence type="ECO:0000256" key="4">
    <source>
        <dbReference type="PROSITE-ProRule" id="PRU00134"/>
    </source>
</evidence>
<keyword evidence="2 4" id="KW-0863">Zinc-finger</keyword>
<sequence>MNDEVWIPVDNFFQQDHTIYIQVSLREYLDAPQGLLNQMLYLWNAGAEELYIPPDKLLDVNPSLEFRDYGLLRLQELCLYGSLSETQCNLCGTVAVNASKSITSHIPLKYSRLKKCKACSAVYYCSRECQREHWKEHKLSCRPVHELKKGDLVRLLGLSDSSDLNRRFRELGNYVEAKGRWEVTWIGGTNGILVKPENLKRR</sequence>
<dbReference type="EMBL" id="MCGO01000310">
    <property type="protein sequence ID" value="ORY15658.1"/>
    <property type="molecule type" value="Genomic_DNA"/>
</dbReference>
<reference evidence="6 7" key="1">
    <citation type="submission" date="2016-07" db="EMBL/GenBank/DDBJ databases">
        <title>Pervasive Adenine N6-methylation of Active Genes in Fungi.</title>
        <authorList>
            <consortium name="DOE Joint Genome Institute"/>
            <person name="Mondo S.J."/>
            <person name="Dannebaum R.O."/>
            <person name="Kuo R.C."/>
            <person name="Labutti K."/>
            <person name="Haridas S."/>
            <person name="Kuo A."/>
            <person name="Salamov A."/>
            <person name="Ahrendt S.R."/>
            <person name="Lipzen A."/>
            <person name="Sullivan W."/>
            <person name="Andreopoulos W.B."/>
            <person name="Clum A."/>
            <person name="Lindquist E."/>
            <person name="Daum C."/>
            <person name="Ramamoorthy G.K."/>
            <person name="Gryganskyi A."/>
            <person name="Culley D."/>
            <person name="Magnuson J.K."/>
            <person name="James T.Y."/>
            <person name="O'Malley M.A."/>
            <person name="Stajich J.E."/>
            <person name="Spatafora J.W."/>
            <person name="Visel A."/>
            <person name="Grigoriev I.V."/>
        </authorList>
    </citation>
    <scope>NUCLEOTIDE SEQUENCE [LARGE SCALE GENOMIC DNA]</scope>
    <source>
        <strain evidence="6 7">JEL800</strain>
    </source>
</reference>
<dbReference type="SUPFAM" id="SSF144232">
    <property type="entry name" value="HIT/MYND zinc finger-like"/>
    <property type="match status" value="1"/>
</dbReference>
<evidence type="ECO:0000313" key="6">
    <source>
        <dbReference type="EMBL" id="ORY15658.1"/>
    </source>
</evidence>
<evidence type="ECO:0000256" key="1">
    <source>
        <dbReference type="ARBA" id="ARBA00022723"/>
    </source>
</evidence>
<proteinExistence type="predicted"/>
<dbReference type="AlphaFoldDB" id="A0A1Y1ZZL2"/>
<protein>
    <recommendedName>
        <fullName evidence="5">MYND-type domain-containing protein</fullName>
    </recommendedName>
</protein>
<keyword evidence="3" id="KW-0862">Zinc</keyword>
<evidence type="ECO:0000256" key="3">
    <source>
        <dbReference type="ARBA" id="ARBA00022833"/>
    </source>
</evidence>
<feature type="domain" description="MYND-type" evidence="5">
    <location>
        <begin position="88"/>
        <end position="141"/>
    </location>
</feature>
<evidence type="ECO:0000256" key="2">
    <source>
        <dbReference type="ARBA" id="ARBA00022771"/>
    </source>
</evidence>
<evidence type="ECO:0000259" key="5">
    <source>
        <dbReference type="PROSITE" id="PS50865"/>
    </source>
</evidence>
<dbReference type="Gene3D" id="6.10.140.2220">
    <property type="match status" value="1"/>
</dbReference>
<evidence type="ECO:0000313" key="7">
    <source>
        <dbReference type="Proteomes" id="UP000193642"/>
    </source>
</evidence>